<dbReference type="Proteomes" id="UP000007322">
    <property type="component" value="Chromosome 5"/>
</dbReference>
<organism evidence="17 18">
    <name type="scientific">Thermothelomyces thermophilus (strain ATCC 42464 / BCRC 31852 / DSM 1799)</name>
    <name type="common">Sporotrichum thermophile</name>
    <dbReference type="NCBI Taxonomy" id="573729"/>
    <lineage>
        <taxon>Eukaryota</taxon>
        <taxon>Fungi</taxon>
        <taxon>Dikarya</taxon>
        <taxon>Ascomycota</taxon>
        <taxon>Pezizomycotina</taxon>
        <taxon>Sordariomycetes</taxon>
        <taxon>Sordariomycetidae</taxon>
        <taxon>Sordariales</taxon>
        <taxon>Chaetomiaceae</taxon>
        <taxon>Thermothelomyces</taxon>
    </lineage>
</organism>
<keyword evidence="9" id="KW-0349">Heme</keyword>
<dbReference type="GO" id="GO:0030151">
    <property type="term" value="F:molybdenum ion binding"/>
    <property type="evidence" value="ECO:0007669"/>
    <property type="project" value="InterPro"/>
</dbReference>
<dbReference type="GO" id="GO:0020037">
    <property type="term" value="F:heme binding"/>
    <property type="evidence" value="ECO:0007669"/>
    <property type="project" value="TreeGrafter"/>
</dbReference>
<dbReference type="Gene3D" id="3.90.420.10">
    <property type="entry name" value="Oxidoreductase, molybdopterin-binding domain"/>
    <property type="match status" value="1"/>
</dbReference>
<dbReference type="AlphaFoldDB" id="G2QJP7"/>
<dbReference type="Gene3D" id="2.60.40.650">
    <property type="match status" value="1"/>
</dbReference>
<dbReference type="FunFam" id="3.10.120.10:FF:000007">
    <property type="entry name" value="Sulfite oxidase, mitochondrial"/>
    <property type="match status" value="1"/>
</dbReference>
<dbReference type="HOGENOM" id="CLU_003827_5_1_1"/>
<comment type="subcellular location">
    <subcellularLocation>
        <location evidence="3">Mitochondrion intermembrane space</location>
    </subcellularLocation>
</comment>
<dbReference type="SUPFAM" id="SSF56524">
    <property type="entry name" value="Oxidoreductase molybdopterin-binding domain"/>
    <property type="match status" value="1"/>
</dbReference>
<dbReference type="PROSITE" id="PS50255">
    <property type="entry name" value="CYTOCHROME_B5_2"/>
    <property type="match status" value="1"/>
</dbReference>
<comment type="cofactor">
    <cofactor evidence="1">
        <name>Mo-molybdopterin</name>
        <dbReference type="ChEBI" id="CHEBI:71302"/>
    </cofactor>
</comment>
<dbReference type="GO" id="GO:0005758">
    <property type="term" value="C:mitochondrial intermembrane space"/>
    <property type="evidence" value="ECO:0007669"/>
    <property type="project" value="UniProtKB-SubCell"/>
</dbReference>
<sequence length="760" mass="82675">MITPTPNPFTGRALRDFGRRHFAGQAICRPVRVQPRNLHISVPRASKNGTGRTPHPELPTARRLPFQARAAPLSVLLGGGLVASFLAYSQFGEESRALQGAAPASTDDRDPSLPRFRLADVRKHDGSSSEPWVIFEDKVYDITDWVPAHPGGDVILRAAGSSIEPYWNIFTIHKAPHVREILQQYLIGFIDVADLGPDGRPAAEAIEDPFVNDPVRDPRLITHTEKPRNAEPPNEELDRAFHTPNELFYIRHHMWVPTVDAEKADEHVLSIELPDGETKKYTLGDLKKKFPTHKVTAVLQCSGNRRNDMTRHAGKTNGLQWGVGAISNAEWEGVRLSDVLADAGLKVRDATSPTRKGTSAASGDNELDANTLHVQFTGLEAYGASIPLNKALDPRGDVLLAFGMNGETLPRDHGFPLRAVVPGHVAARSVKWLSKIIVSDEESHSQWQRRDYKSFGPNEGPNPDWDRAVSIQEMPVTSAITGVWVGDCVRKGRVPWMNPSRIPQPAKSSSSPILDMAAVSKRVGFTPEPTSSDTTTTTTTTNNNNNNEKNLSPSPCPPTTPADEPIAMQGYAYSGGGRAITRVDVSLDGGKTWDQAELVNDCADPASPCFGNKSWTWTRWRYVGALPVLSLPTEEGPAPAAGGGAEETGAGGCHGGDRKTSRKHCTTLVVKATDDAYNTQPESHRGIYNVRGNLATAWHRVKICPRCTGPSEDGTSDGRGLTWSTGETYGCGFKKEAEEVREGMRRQGVVGNGNGGEEKK</sequence>
<dbReference type="EMBL" id="CP003006">
    <property type="protein sequence ID" value="AEO59804.1"/>
    <property type="molecule type" value="Genomic_DNA"/>
</dbReference>
<comment type="pathway">
    <text evidence="4">Energy metabolism; sulfur metabolism.</text>
</comment>
<evidence type="ECO:0000313" key="18">
    <source>
        <dbReference type="Proteomes" id="UP000007322"/>
    </source>
</evidence>
<dbReference type="Pfam" id="PF00174">
    <property type="entry name" value="Oxidored_molyb"/>
    <property type="match status" value="1"/>
</dbReference>
<dbReference type="Gene3D" id="3.10.120.10">
    <property type="entry name" value="Cytochrome b5-like heme/steroid binding domain"/>
    <property type="match status" value="1"/>
</dbReference>
<dbReference type="EC" id="1.8.3.1" evidence="5"/>
<dbReference type="InterPro" id="IPR000572">
    <property type="entry name" value="OxRdtase_Mopterin-bd_dom"/>
</dbReference>
<dbReference type="PANTHER" id="PTHR19372:SF7">
    <property type="entry name" value="SULFITE OXIDASE, MITOCHONDRIAL"/>
    <property type="match status" value="1"/>
</dbReference>
<keyword evidence="13" id="KW-0496">Mitochondrion</keyword>
<accession>G2QJP7</accession>
<dbReference type="Pfam" id="PF00173">
    <property type="entry name" value="Cyt-b5"/>
    <property type="match status" value="1"/>
</dbReference>
<protein>
    <recommendedName>
        <fullName evidence="7">Nitrate reductase [NADPH]</fullName>
        <ecNumber evidence="6">1.7.1.3</ecNumber>
        <ecNumber evidence="5">1.8.3.1</ecNumber>
    </recommendedName>
</protein>
<dbReference type="Pfam" id="PF03404">
    <property type="entry name" value="Mo-co_dimer"/>
    <property type="match status" value="2"/>
</dbReference>
<dbReference type="EC" id="1.7.1.3" evidence="6"/>
<dbReference type="STRING" id="573729.G2QJP7"/>
<keyword evidence="18" id="KW-1185">Reference proteome</keyword>
<reference evidence="17 18" key="1">
    <citation type="journal article" date="2011" name="Nat. Biotechnol.">
        <title>Comparative genomic analysis of the thermophilic biomass-degrading fungi Myceliophthora thermophila and Thielavia terrestris.</title>
        <authorList>
            <person name="Berka R.M."/>
            <person name="Grigoriev I.V."/>
            <person name="Otillar R."/>
            <person name="Salamov A."/>
            <person name="Grimwood J."/>
            <person name="Reid I."/>
            <person name="Ishmael N."/>
            <person name="John T."/>
            <person name="Darmond C."/>
            <person name="Moisan M.-C."/>
            <person name="Henrissat B."/>
            <person name="Coutinho P.M."/>
            <person name="Lombard V."/>
            <person name="Natvig D.O."/>
            <person name="Lindquist E."/>
            <person name="Schmutz J."/>
            <person name="Lucas S."/>
            <person name="Harris P."/>
            <person name="Powlowski J."/>
            <person name="Bellemare A."/>
            <person name="Taylor D."/>
            <person name="Butler G."/>
            <person name="de Vries R.P."/>
            <person name="Allijn I.E."/>
            <person name="van den Brink J."/>
            <person name="Ushinsky S."/>
            <person name="Storms R."/>
            <person name="Powell A.J."/>
            <person name="Paulsen I.T."/>
            <person name="Elbourne L.D.H."/>
            <person name="Baker S.E."/>
            <person name="Magnuson J."/>
            <person name="LaBoissiere S."/>
            <person name="Clutterbuck A.J."/>
            <person name="Martinez D."/>
            <person name="Wogulis M."/>
            <person name="de Leon A.L."/>
            <person name="Rey M.W."/>
            <person name="Tsang A."/>
        </authorList>
    </citation>
    <scope>NUCLEOTIDE SEQUENCE [LARGE SCALE GENOMIC DNA]</scope>
    <source>
        <strain evidence="18">ATCC 42464 / BCRC 31852 / DSM 1799</strain>
    </source>
</reference>
<evidence type="ECO:0000256" key="10">
    <source>
        <dbReference type="ARBA" id="ARBA00022723"/>
    </source>
</evidence>
<dbReference type="FunFam" id="3.90.420.10:FF:000002">
    <property type="entry name" value="sulfite oxidase, mitochondrial"/>
    <property type="match status" value="1"/>
</dbReference>
<dbReference type="PRINTS" id="PR00407">
    <property type="entry name" value="EUMOPTERIN"/>
</dbReference>
<keyword evidence="11" id="KW-0560">Oxidoreductase</keyword>
<keyword evidence="8" id="KW-0500">Molybdenum</keyword>
<feature type="compositionally biased region" description="Gly residues" evidence="15">
    <location>
        <begin position="641"/>
        <end position="654"/>
    </location>
</feature>
<dbReference type="GO" id="GO:0008482">
    <property type="term" value="F:sulfite oxidase activity"/>
    <property type="evidence" value="ECO:0007669"/>
    <property type="project" value="UniProtKB-EC"/>
</dbReference>
<dbReference type="OMA" id="EESTSQW"/>
<dbReference type="SMART" id="SM01117">
    <property type="entry name" value="Cyt-b5"/>
    <property type="match status" value="1"/>
</dbReference>
<dbReference type="InterPro" id="IPR036374">
    <property type="entry name" value="OxRdtase_Mopterin-bd_sf"/>
</dbReference>
<dbReference type="InterPro" id="IPR036400">
    <property type="entry name" value="Cyt_B5-like_heme/steroid_sf"/>
</dbReference>
<dbReference type="InterPro" id="IPR014756">
    <property type="entry name" value="Ig_E-set"/>
</dbReference>
<dbReference type="KEGG" id="mtm:MYCTH_2308345"/>
<feature type="region of interest" description="Disordered" evidence="15">
    <location>
        <begin position="635"/>
        <end position="657"/>
    </location>
</feature>
<proteinExistence type="predicted"/>
<evidence type="ECO:0000256" key="6">
    <source>
        <dbReference type="ARBA" id="ARBA00012673"/>
    </source>
</evidence>
<dbReference type="SUPFAM" id="SSF55856">
    <property type="entry name" value="Cytochrome b5-like heme/steroid binding domain"/>
    <property type="match status" value="1"/>
</dbReference>
<evidence type="ECO:0000259" key="16">
    <source>
        <dbReference type="PROSITE" id="PS50255"/>
    </source>
</evidence>
<dbReference type="RefSeq" id="XP_003665049.1">
    <property type="nucleotide sequence ID" value="XM_003665001.1"/>
</dbReference>
<evidence type="ECO:0000256" key="2">
    <source>
        <dbReference type="ARBA" id="ARBA00001970"/>
    </source>
</evidence>
<dbReference type="InterPro" id="IPR005066">
    <property type="entry name" value="MoCF_OxRdtse_dimer"/>
</dbReference>
<dbReference type="GeneID" id="11507077"/>
<evidence type="ECO:0000256" key="12">
    <source>
        <dbReference type="ARBA" id="ARBA00023004"/>
    </source>
</evidence>
<dbReference type="SUPFAM" id="SSF81296">
    <property type="entry name" value="E set domains"/>
    <property type="match status" value="2"/>
</dbReference>
<keyword evidence="10" id="KW-0479">Metal-binding</keyword>
<dbReference type="InterPro" id="IPR001199">
    <property type="entry name" value="Cyt_B5-like_heme/steroid-bd"/>
</dbReference>
<evidence type="ECO:0000256" key="13">
    <source>
        <dbReference type="ARBA" id="ARBA00023128"/>
    </source>
</evidence>
<dbReference type="GO" id="GO:0050464">
    <property type="term" value="F:nitrate reductase (NADPH) activity"/>
    <property type="evidence" value="ECO:0007669"/>
    <property type="project" value="UniProtKB-EC"/>
</dbReference>
<evidence type="ECO:0000256" key="15">
    <source>
        <dbReference type="SAM" id="MobiDB-lite"/>
    </source>
</evidence>
<dbReference type="InParanoid" id="G2QJP7"/>
<comment type="cofactor">
    <cofactor evidence="2">
        <name>heme b</name>
        <dbReference type="ChEBI" id="CHEBI:60344"/>
    </cofactor>
</comment>
<gene>
    <name evidence="17" type="ORF">MYCTH_2308345</name>
</gene>
<dbReference type="VEuPathDB" id="FungiDB:MYCTH_2308345"/>
<dbReference type="GO" id="GO:0006790">
    <property type="term" value="P:sulfur compound metabolic process"/>
    <property type="evidence" value="ECO:0007669"/>
    <property type="project" value="TreeGrafter"/>
</dbReference>
<dbReference type="eggNOG" id="KOG4576">
    <property type="taxonomic scope" value="Eukaryota"/>
</dbReference>
<dbReference type="PANTHER" id="PTHR19372">
    <property type="entry name" value="SULFITE REDUCTASE"/>
    <property type="match status" value="1"/>
</dbReference>
<evidence type="ECO:0000256" key="8">
    <source>
        <dbReference type="ARBA" id="ARBA00022505"/>
    </source>
</evidence>
<evidence type="ECO:0000256" key="9">
    <source>
        <dbReference type="ARBA" id="ARBA00022617"/>
    </source>
</evidence>
<comment type="catalytic activity">
    <reaction evidence="14">
        <text>nitrite + NADP(+) + H2O = nitrate + NADPH + H(+)</text>
        <dbReference type="Rhea" id="RHEA:19061"/>
        <dbReference type="ChEBI" id="CHEBI:15377"/>
        <dbReference type="ChEBI" id="CHEBI:15378"/>
        <dbReference type="ChEBI" id="CHEBI:16301"/>
        <dbReference type="ChEBI" id="CHEBI:17632"/>
        <dbReference type="ChEBI" id="CHEBI:57783"/>
        <dbReference type="ChEBI" id="CHEBI:58349"/>
        <dbReference type="EC" id="1.7.1.3"/>
    </reaction>
</comment>
<dbReference type="OrthoDB" id="10051395at2759"/>
<evidence type="ECO:0000256" key="3">
    <source>
        <dbReference type="ARBA" id="ARBA00004569"/>
    </source>
</evidence>
<evidence type="ECO:0000313" key="17">
    <source>
        <dbReference type="EMBL" id="AEO59804.1"/>
    </source>
</evidence>
<evidence type="ECO:0000256" key="4">
    <source>
        <dbReference type="ARBA" id="ARBA00004971"/>
    </source>
</evidence>
<dbReference type="eggNOG" id="KOG0535">
    <property type="taxonomic scope" value="Eukaryota"/>
</dbReference>
<name>G2QJP7_THET4</name>
<feature type="compositionally biased region" description="Low complexity" evidence="15">
    <location>
        <begin position="534"/>
        <end position="547"/>
    </location>
</feature>
<feature type="region of interest" description="Disordered" evidence="15">
    <location>
        <begin position="522"/>
        <end position="567"/>
    </location>
</feature>
<dbReference type="InterPro" id="IPR008335">
    <property type="entry name" value="Mopterin_OxRdtase_euk"/>
</dbReference>
<evidence type="ECO:0000256" key="1">
    <source>
        <dbReference type="ARBA" id="ARBA00001924"/>
    </source>
</evidence>
<keyword evidence="12" id="KW-0408">Iron</keyword>
<evidence type="ECO:0000256" key="14">
    <source>
        <dbReference type="ARBA" id="ARBA00049155"/>
    </source>
</evidence>
<dbReference type="GO" id="GO:0043546">
    <property type="term" value="F:molybdopterin cofactor binding"/>
    <property type="evidence" value="ECO:0007669"/>
    <property type="project" value="TreeGrafter"/>
</dbReference>
<evidence type="ECO:0000256" key="5">
    <source>
        <dbReference type="ARBA" id="ARBA00012505"/>
    </source>
</evidence>
<evidence type="ECO:0000256" key="11">
    <source>
        <dbReference type="ARBA" id="ARBA00023002"/>
    </source>
</evidence>
<feature type="domain" description="Cytochrome b5 heme-binding" evidence="16">
    <location>
        <begin position="113"/>
        <end position="191"/>
    </location>
</feature>
<evidence type="ECO:0000256" key="7">
    <source>
        <dbReference type="ARBA" id="ARBA00015499"/>
    </source>
</evidence>